<feature type="transmembrane region" description="Helical" evidence="11">
    <location>
        <begin position="12"/>
        <end position="36"/>
    </location>
</feature>
<evidence type="ECO:0000256" key="7">
    <source>
        <dbReference type="ARBA" id="ARBA00022833"/>
    </source>
</evidence>
<comment type="subcellular location">
    <subcellularLocation>
        <location evidence="2">Membrane</location>
        <topology evidence="2">Multi-pass membrane protein</topology>
    </subcellularLocation>
</comment>
<proteinExistence type="inferred from homology"/>
<evidence type="ECO:0000256" key="1">
    <source>
        <dbReference type="ARBA" id="ARBA00001947"/>
    </source>
</evidence>
<keyword evidence="14" id="KW-1185">Reference proteome</keyword>
<keyword evidence="9 13" id="KW-0482">Metalloprotease</keyword>
<organism evidence="13">
    <name type="scientific">Candidatus Moduliflexus flocculans</name>
    <dbReference type="NCBI Taxonomy" id="1499966"/>
    <lineage>
        <taxon>Bacteria</taxon>
        <taxon>Candidatus Moduliflexota</taxon>
        <taxon>Candidatus Moduliflexia</taxon>
        <taxon>Candidatus Moduliflexales</taxon>
        <taxon>Candidatus Moduliflexaceae</taxon>
    </lineage>
</organism>
<evidence type="ECO:0000256" key="10">
    <source>
        <dbReference type="ARBA" id="ARBA00023136"/>
    </source>
</evidence>
<keyword evidence="10 11" id="KW-0472">Membrane</keyword>
<feature type="domain" description="Peptidase M50" evidence="12">
    <location>
        <begin position="2"/>
        <end position="59"/>
    </location>
</feature>
<dbReference type="GO" id="GO:0006508">
    <property type="term" value="P:proteolysis"/>
    <property type="evidence" value="ECO:0007669"/>
    <property type="project" value="UniProtKB-KW"/>
</dbReference>
<evidence type="ECO:0000256" key="9">
    <source>
        <dbReference type="ARBA" id="ARBA00023049"/>
    </source>
</evidence>
<dbReference type="InterPro" id="IPR008915">
    <property type="entry name" value="Peptidase_M50"/>
</dbReference>
<dbReference type="Pfam" id="PF02163">
    <property type="entry name" value="Peptidase_M50"/>
    <property type="match status" value="1"/>
</dbReference>
<evidence type="ECO:0000256" key="2">
    <source>
        <dbReference type="ARBA" id="ARBA00004141"/>
    </source>
</evidence>
<dbReference type="GO" id="GO:0016020">
    <property type="term" value="C:membrane"/>
    <property type="evidence" value="ECO:0007669"/>
    <property type="project" value="UniProtKB-SubCell"/>
</dbReference>
<dbReference type="GO" id="GO:0004222">
    <property type="term" value="F:metalloendopeptidase activity"/>
    <property type="evidence" value="ECO:0007669"/>
    <property type="project" value="InterPro"/>
</dbReference>
<keyword evidence="7" id="KW-0862">Zinc</keyword>
<keyword evidence="6" id="KW-0378">Hydrolase</keyword>
<evidence type="ECO:0000259" key="12">
    <source>
        <dbReference type="Pfam" id="PF02163"/>
    </source>
</evidence>
<name>A0A081BSI4_9BACT</name>
<dbReference type="STRING" id="1499966.U14_05650"/>
<keyword evidence="4 13" id="KW-0645">Protease</keyword>
<evidence type="ECO:0000313" key="13">
    <source>
        <dbReference type="EMBL" id="GAK54365.1"/>
    </source>
</evidence>
<comment type="similarity">
    <text evidence="3">Belongs to the peptidase M50B family.</text>
</comment>
<evidence type="ECO:0000256" key="6">
    <source>
        <dbReference type="ARBA" id="ARBA00022801"/>
    </source>
</evidence>
<feature type="transmembrane region" description="Helical" evidence="11">
    <location>
        <begin position="48"/>
        <end position="66"/>
    </location>
</feature>
<dbReference type="PANTHER" id="PTHR42837:SF2">
    <property type="entry name" value="MEMBRANE METALLOPROTEASE ARASP2, CHLOROPLASTIC-RELATED"/>
    <property type="match status" value="1"/>
</dbReference>
<dbReference type="EMBL" id="DF820461">
    <property type="protein sequence ID" value="GAK54365.1"/>
    <property type="molecule type" value="Genomic_DNA"/>
</dbReference>
<comment type="cofactor">
    <cofactor evidence="1">
        <name>Zn(2+)</name>
        <dbReference type="ChEBI" id="CHEBI:29105"/>
    </cofactor>
</comment>
<protein>
    <submittedName>
        <fullName evidence="13">Putative Zinc metalloprotease</fullName>
    </submittedName>
</protein>
<evidence type="ECO:0000256" key="3">
    <source>
        <dbReference type="ARBA" id="ARBA00007931"/>
    </source>
</evidence>
<dbReference type="InterPro" id="IPR004387">
    <property type="entry name" value="Pept_M50_Zn"/>
</dbReference>
<gene>
    <name evidence="13" type="ORF">U14_05650</name>
</gene>
<reference evidence="13" key="1">
    <citation type="journal article" date="2015" name="PeerJ">
        <title>First genomic representation of candidate bacterial phylum KSB3 points to enhanced environmental sensing as a trigger of wastewater bulking.</title>
        <authorList>
            <person name="Sekiguchi Y."/>
            <person name="Ohashi A."/>
            <person name="Parks D.H."/>
            <person name="Yamauchi T."/>
            <person name="Tyson G.W."/>
            <person name="Hugenholtz P."/>
        </authorList>
    </citation>
    <scope>NUCLEOTIDE SEQUENCE [LARGE SCALE GENOMIC DNA]</scope>
</reference>
<dbReference type="Proteomes" id="UP000030700">
    <property type="component" value="Unassembled WGS sequence"/>
</dbReference>
<dbReference type="PANTHER" id="PTHR42837">
    <property type="entry name" value="REGULATOR OF SIGMA-E PROTEASE RSEP"/>
    <property type="match status" value="1"/>
</dbReference>
<keyword evidence="8 11" id="KW-1133">Transmembrane helix</keyword>
<accession>A0A081BSI4</accession>
<evidence type="ECO:0000256" key="11">
    <source>
        <dbReference type="SAM" id="Phobius"/>
    </source>
</evidence>
<evidence type="ECO:0000256" key="5">
    <source>
        <dbReference type="ARBA" id="ARBA00022692"/>
    </source>
</evidence>
<keyword evidence="5 11" id="KW-0812">Transmembrane</keyword>
<evidence type="ECO:0000313" key="14">
    <source>
        <dbReference type="Proteomes" id="UP000030700"/>
    </source>
</evidence>
<dbReference type="HOGENOM" id="CLU_199550_0_0_0"/>
<dbReference type="AlphaFoldDB" id="A0A081BSI4"/>
<sequence>MISFIGVVSLSLGIFNLLPIPVLDGGHIFLLLVEFLSRKPLSMKRRELAQKIGLLILIPLIIFIFYNDITRLLGW</sequence>
<evidence type="ECO:0000256" key="4">
    <source>
        <dbReference type="ARBA" id="ARBA00022670"/>
    </source>
</evidence>
<evidence type="ECO:0000256" key="8">
    <source>
        <dbReference type="ARBA" id="ARBA00022989"/>
    </source>
</evidence>